<gene>
    <name evidence="1" type="ORF">FUA22_17230</name>
</gene>
<dbReference type="Proteomes" id="UP000321080">
    <property type="component" value="Unassembled WGS sequence"/>
</dbReference>
<dbReference type="EMBL" id="VRKQ01000020">
    <property type="protein sequence ID" value="TXG34844.1"/>
    <property type="molecule type" value="Genomic_DNA"/>
</dbReference>
<keyword evidence="2" id="KW-1185">Reference proteome</keyword>
<evidence type="ECO:0000313" key="1">
    <source>
        <dbReference type="EMBL" id="TXG34844.1"/>
    </source>
</evidence>
<evidence type="ECO:0008006" key="3">
    <source>
        <dbReference type="Google" id="ProtNLM"/>
    </source>
</evidence>
<sequence>MRNILCLVGLFVCALSCDDITEVEDISSRNVEILAPSNESVLDTTLVNFTWEKIEEATHYKLQIATPDFENAIQIAADSSLAETSFTKALIPGDYQWRVRAENSDYQTEYTTNGFTIQD</sequence>
<organism evidence="1 2">
    <name type="scientific">Seonamhaeicola maritimus</name>
    <dbReference type="NCBI Taxonomy" id="2591822"/>
    <lineage>
        <taxon>Bacteria</taxon>
        <taxon>Pseudomonadati</taxon>
        <taxon>Bacteroidota</taxon>
        <taxon>Flavobacteriia</taxon>
        <taxon>Flavobacteriales</taxon>
        <taxon>Flavobacteriaceae</taxon>
    </lineage>
</organism>
<evidence type="ECO:0000313" key="2">
    <source>
        <dbReference type="Proteomes" id="UP000321080"/>
    </source>
</evidence>
<dbReference type="OrthoDB" id="1121506at2"/>
<dbReference type="AlphaFoldDB" id="A0A5C7GDX7"/>
<name>A0A5C7GDX7_9FLAO</name>
<dbReference type="Gene3D" id="2.60.40.10">
    <property type="entry name" value="Immunoglobulins"/>
    <property type="match status" value="1"/>
</dbReference>
<protein>
    <recommendedName>
        <fullName evidence="3">Fibronectin type III domain-containing protein</fullName>
    </recommendedName>
</protein>
<reference evidence="1 2" key="1">
    <citation type="submission" date="2019-08" db="EMBL/GenBank/DDBJ databases">
        <title>Seonamhaeicola sediminis sp. nov., isolated from marine sediment.</title>
        <authorList>
            <person name="Cao W.R."/>
        </authorList>
    </citation>
    <scope>NUCLEOTIDE SEQUENCE [LARGE SCALE GENOMIC DNA]</scope>
    <source>
        <strain evidence="1 2">1505</strain>
    </source>
</reference>
<proteinExistence type="predicted"/>
<dbReference type="RefSeq" id="WP_147769842.1">
    <property type="nucleotide sequence ID" value="NZ_VRKQ01000020.1"/>
</dbReference>
<dbReference type="InterPro" id="IPR013783">
    <property type="entry name" value="Ig-like_fold"/>
</dbReference>
<comment type="caution">
    <text evidence="1">The sequence shown here is derived from an EMBL/GenBank/DDBJ whole genome shotgun (WGS) entry which is preliminary data.</text>
</comment>
<accession>A0A5C7GDX7</accession>